<dbReference type="OrthoDB" id="3269398at2759"/>
<feature type="region of interest" description="Disordered" evidence="1">
    <location>
        <begin position="75"/>
        <end position="95"/>
    </location>
</feature>
<evidence type="ECO:0000313" key="2">
    <source>
        <dbReference type="EMBL" id="KIM82357.1"/>
    </source>
</evidence>
<reference evidence="3" key="2">
    <citation type="submission" date="2015-01" db="EMBL/GenBank/DDBJ databases">
        <title>Evolutionary Origins and Diversification of the Mycorrhizal Mutualists.</title>
        <authorList>
            <consortium name="DOE Joint Genome Institute"/>
            <consortium name="Mycorrhizal Genomics Consortium"/>
            <person name="Kohler A."/>
            <person name="Kuo A."/>
            <person name="Nagy L.G."/>
            <person name="Floudas D."/>
            <person name="Copeland A."/>
            <person name="Barry K.W."/>
            <person name="Cichocki N."/>
            <person name="Veneault-Fourrey C."/>
            <person name="LaButti K."/>
            <person name="Lindquist E.A."/>
            <person name="Lipzen A."/>
            <person name="Lundell T."/>
            <person name="Morin E."/>
            <person name="Murat C."/>
            <person name="Riley R."/>
            <person name="Ohm R."/>
            <person name="Sun H."/>
            <person name="Tunlid A."/>
            <person name="Henrissat B."/>
            <person name="Grigoriev I.V."/>
            <person name="Hibbett D.S."/>
            <person name="Martin F."/>
        </authorList>
    </citation>
    <scope>NUCLEOTIDE SEQUENCE [LARGE SCALE GENOMIC DNA]</scope>
    <source>
        <strain evidence="3">F 1598</strain>
    </source>
</reference>
<accession>A0A0C3BYA4</accession>
<evidence type="ECO:0000256" key="1">
    <source>
        <dbReference type="SAM" id="MobiDB-lite"/>
    </source>
</evidence>
<gene>
    <name evidence="2" type="ORF">PILCRDRAFT_88755</name>
</gene>
<dbReference type="InParanoid" id="A0A0C3BYA4"/>
<evidence type="ECO:0000313" key="3">
    <source>
        <dbReference type="Proteomes" id="UP000054166"/>
    </source>
</evidence>
<sequence length="621" mass="68562">MRHSDSDVVDAGDTVFAITPSTVMARTLLKTNNSVLESWPTITSPPRSLDEEFDYEVESPLMSLGKVMCKVSDTPPAAKANTPHGGYYSRERRSSTESQFTLSEYLDPDPLSDSAVFSGFLASPTSKSHHLGSSPISRAFRFTGNSPQEGLCMRTVDLNDEQTLEYRTPCQTSSTLPSPVFAPPSPSRSSFGDPISPSNSFSFFRKKFRLRSPGGDSPTRAKNLFSATDENLYGPPSPSAHLSLPESVPCSPLTATAPVTLSHRRRLNSSTTISTISSVASCPPAPTIHLSRTPKTPNFENLPDKLSWLKDISLELWIDQEGFRAIKPLFKLVGYSDSTHSLEPFGRDSDPVLQPDGTPNIYAGIVDFMPVTRQIFVYHRSTLDSAPVLRRVTVNGDERYDYLSRQASLPLKNGVYTVRGHDTCSLSSLDDPTDLAISDEDPNAKLKWKLEYFVRDRKAETSGKILNGEKTFTPLTFSCSPLLLHSLQGKKVRLMQVVKKSVTTKIIAEKLEPPKMPISNPVLLPLGLKTNIMLLPNNDHPSRKDAWNMHRRAYSHVPDENTSPQVPPSASKRIERQVNTKPVRRRRASSAGEHAFGGRAFDENESITEAPAPARNILPQS</sequence>
<proteinExistence type="predicted"/>
<protein>
    <submittedName>
        <fullName evidence="2">Uncharacterized protein</fullName>
    </submittedName>
</protein>
<name>A0A0C3BYA4_PILCF</name>
<reference evidence="2 3" key="1">
    <citation type="submission" date="2014-04" db="EMBL/GenBank/DDBJ databases">
        <authorList>
            <consortium name="DOE Joint Genome Institute"/>
            <person name="Kuo A."/>
            <person name="Tarkka M."/>
            <person name="Buscot F."/>
            <person name="Kohler A."/>
            <person name="Nagy L.G."/>
            <person name="Floudas D."/>
            <person name="Copeland A."/>
            <person name="Barry K.W."/>
            <person name="Cichocki N."/>
            <person name="Veneault-Fourrey C."/>
            <person name="LaButti K."/>
            <person name="Lindquist E.A."/>
            <person name="Lipzen A."/>
            <person name="Lundell T."/>
            <person name="Morin E."/>
            <person name="Murat C."/>
            <person name="Sun H."/>
            <person name="Tunlid A."/>
            <person name="Henrissat B."/>
            <person name="Grigoriev I.V."/>
            <person name="Hibbett D.S."/>
            <person name="Martin F."/>
            <person name="Nordberg H.P."/>
            <person name="Cantor M.N."/>
            <person name="Hua S.X."/>
        </authorList>
    </citation>
    <scope>NUCLEOTIDE SEQUENCE [LARGE SCALE GENOMIC DNA]</scope>
    <source>
        <strain evidence="2 3">F 1598</strain>
    </source>
</reference>
<organism evidence="2 3">
    <name type="scientific">Piloderma croceum (strain F 1598)</name>
    <dbReference type="NCBI Taxonomy" id="765440"/>
    <lineage>
        <taxon>Eukaryota</taxon>
        <taxon>Fungi</taxon>
        <taxon>Dikarya</taxon>
        <taxon>Basidiomycota</taxon>
        <taxon>Agaricomycotina</taxon>
        <taxon>Agaricomycetes</taxon>
        <taxon>Agaricomycetidae</taxon>
        <taxon>Atheliales</taxon>
        <taxon>Atheliaceae</taxon>
        <taxon>Piloderma</taxon>
    </lineage>
</organism>
<dbReference type="Proteomes" id="UP000054166">
    <property type="component" value="Unassembled WGS sequence"/>
</dbReference>
<dbReference type="HOGENOM" id="CLU_440117_0_0_1"/>
<dbReference type="AlphaFoldDB" id="A0A0C3BYA4"/>
<keyword evidence="3" id="KW-1185">Reference proteome</keyword>
<feature type="region of interest" description="Disordered" evidence="1">
    <location>
        <begin position="169"/>
        <end position="194"/>
    </location>
</feature>
<dbReference type="EMBL" id="KN832995">
    <property type="protein sequence ID" value="KIM82357.1"/>
    <property type="molecule type" value="Genomic_DNA"/>
</dbReference>
<feature type="region of interest" description="Disordered" evidence="1">
    <location>
        <begin position="556"/>
        <end position="621"/>
    </location>
</feature>